<protein>
    <submittedName>
        <fullName evidence="10">ABC transporter</fullName>
    </submittedName>
</protein>
<dbReference type="InterPro" id="IPR027417">
    <property type="entry name" value="P-loop_NTPase"/>
</dbReference>
<evidence type="ECO:0000256" key="7">
    <source>
        <dbReference type="ARBA" id="ARBA00022967"/>
    </source>
</evidence>
<dbReference type="InterPro" id="IPR003593">
    <property type="entry name" value="AAA+_ATPase"/>
</dbReference>
<comment type="caution">
    <text evidence="10">The sequence shown here is derived from an EMBL/GenBank/DDBJ whole genome shotgun (WGS) entry which is preliminary data.</text>
</comment>
<evidence type="ECO:0000256" key="1">
    <source>
        <dbReference type="ARBA" id="ARBA00004202"/>
    </source>
</evidence>
<keyword evidence="11" id="KW-1185">Reference proteome</keyword>
<evidence type="ECO:0000313" key="11">
    <source>
        <dbReference type="Proteomes" id="UP000214588"/>
    </source>
</evidence>
<dbReference type="GO" id="GO:0042626">
    <property type="term" value="F:ATPase-coupled transmembrane transporter activity"/>
    <property type="evidence" value="ECO:0007669"/>
    <property type="project" value="TreeGrafter"/>
</dbReference>
<dbReference type="InterPro" id="IPR003439">
    <property type="entry name" value="ABC_transporter-like_ATP-bd"/>
</dbReference>
<evidence type="ECO:0000256" key="4">
    <source>
        <dbReference type="ARBA" id="ARBA00022475"/>
    </source>
</evidence>
<comment type="similarity">
    <text evidence="2">Belongs to the ABC transporter superfamily.</text>
</comment>
<keyword evidence="3" id="KW-0813">Transport</keyword>
<gene>
    <name evidence="10" type="ORF">CDO51_04615</name>
</gene>
<evidence type="ECO:0000256" key="2">
    <source>
        <dbReference type="ARBA" id="ARBA00005417"/>
    </source>
</evidence>
<keyword evidence="4" id="KW-1003">Cell membrane</keyword>
<name>A0A226BYS5_9FIRM</name>
<dbReference type="InterPro" id="IPR015856">
    <property type="entry name" value="ABC_transpr_CbiO/EcfA_su"/>
</dbReference>
<evidence type="ECO:0000256" key="5">
    <source>
        <dbReference type="ARBA" id="ARBA00022741"/>
    </source>
</evidence>
<keyword evidence="8" id="KW-0472">Membrane</keyword>
<comment type="subcellular location">
    <subcellularLocation>
        <location evidence="1">Cell membrane</location>
        <topology evidence="1">Peripheral membrane protein</topology>
    </subcellularLocation>
</comment>
<evidence type="ECO:0000313" key="10">
    <source>
        <dbReference type="EMBL" id="OWZ84156.1"/>
    </source>
</evidence>
<dbReference type="PANTHER" id="PTHR43553">
    <property type="entry name" value="HEAVY METAL TRANSPORTER"/>
    <property type="match status" value="1"/>
</dbReference>
<reference evidence="10 11" key="1">
    <citation type="submission" date="2017-06" db="EMBL/GenBank/DDBJ databases">
        <title>Draft Genome Sequence of Natranaerobius trueperi halophilic, alkalithermophilic bacteria from soda lakes.</title>
        <authorList>
            <person name="Zhao B."/>
        </authorList>
    </citation>
    <scope>NUCLEOTIDE SEQUENCE [LARGE SCALE GENOMIC DNA]</scope>
    <source>
        <strain evidence="10 11">DSM 18760</strain>
    </source>
</reference>
<dbReference type="SUPFAM" id="SSF52540">
    <property type="entry name" value="P-loop containing nucleoside triphosphate hydrolases"/>
    <property type="match status" value="1"/>
</dbReference>
<dbReference type="FunFam" id="3.40.50.300:FF:000224">
    <property type="entry name" value="Energy-coupling factor transporter ATP-binding protein EcfA"/>
    <property type="match status" value="1"/>
</dbReference>
<dbReference type="Gene3D" id="3.40.50.300">
    <property type="entry name" value="P-loop containing nucleotide triphosphate hydrolases"/>
    <property type="match status" value="1"/>
</dbReference>
<dbReference type="GO" id="GO:0005524">
    <property type="term" value="F:ATP binding"/>
    <property type="evidence" value="ECO:0007669"/>
    <property type="project" value="UniProtKB-KW"/>
</dbReference>
<dbReference type="InterPro" id="IPR017871">
    <property type="entry name" value="ABC_transporter-like_CS"/>
</dbReference>
<evidence type="ECO:0000256" key="3">
    <source>
        <dbReference type="ARBA" id="ARBA00022448"/>
    </source>
</evidence>
<evidence type="ECO:0000256" key="8">
    <source>
        <dbReference type="ARBA" id="ARBA00023136"/>
    </source>
</evidence>
<proteinExistence type="inferred from homology"/>
<organism evidence="10 11">
    <name type="scientific">Natranaerobius trueperi</name>
    <dbReference type="NCBI Taxonomy" id="759412"/>
    <lineage>
        <taxon>Bacteria</taxon>
        <taxon>Bacillati</taxon>
        <taxon>Bacillota</taxon>
        <taxon>Clostridia</taxon>
        <taxon>Natranaerobiales</taxon>
        <taxon>Natranaerobiaceae</taxon>
        <taxon>Natranaerobius</taxon>
    </lineage>
</organism>
<accession>A0A226BYS5</accession>
<dbReference type="EMBL" id="NIQC01000007">
    <property type="protein sequence ID" value="OWZ84156.1"/>
    <property type="molecule type" value="Genomic_DNA"/>
</dbReference>
<dbReference type="AlphaFoldDB" id="A0A226BYS5"/>
<dbReference type="GO" id="GO:0043190">
    <property type="term" value="C:ATP-binding cassette (ABC) transporter complex"/>
    <property type="evidence" value="ECO:0007669"/>
    <property type="project" value="TreeGrafter"/>
</dbReference>
<dbReference type="PROSITE" id="PS50893">
    <property type="entry name" value="ABC_TRANSPORTER_2"/>
    <property type="match status" value="1"/>
</dbReference>
<dbReference type="GO" id="GO:0016887">
    <property type="term" value="F:ATP hydrolysis activity"/>
    <property type="evidence" value="ECO:0007669"/>
    <property type="project" value="InterPro"/>
</dbReference>
<dbReference type="Proteomes" id="UP000214588">
    <property type="component" value="Unassembled WGS sequence"/>
</dbReference>
<keyword evidence="6" id="KW-0067">ATP-binding</keyword>
<dbReference type="Pfam" id="PF00005">
    <property type="entry name" value="ABC_tran"/>
    <property type="match status" value="1"/>
</dbReference>
<feature type="domain" description="ABC transporter" evidence="9">
    <location>
        <begin position="6"/>
        <end position="240"/>
    </location>
</feature>
<keyword evidence="5" id="KW-0547">Nucleotide-binding</keyword>
<dbReference type="SMART" id="SM00382">
    <property type="entry name" value="AAA"/>
    <property type="match status" value="1"/>
</dbReference>
<dbReference type="PROSITE" id="PS00211">
    <property type="entry name" value="ABC_TRANSPORTER_1"/>
    <property type="match status" value="1"/>
</dbReference>
<dbReference type="InterPro" id="IPR050095">
    <property type="entry name" value="ECF_ABC_transporter_ATP-bd"/>
</dbReference>
<dbReference type="CDD" id="cd03225">
    <property type="entry name" value="ABC_cobalt_CbiO_domain1"/>
    <property type="match status" value="1"/>
</dbReference>
<sequence>MTKRVVHVSCIKHKYLDKTEVDLCGLDFIVNQGERIVILGSNGSGKTTLLSHITGLLEPTSGSIEVLNRNPAKNPDLVSQKLGVLFQHVEEQLLGPTVYDDIAFGPRNHGWSKQVIKNKVYEIADVLGIRHLLNKLCHYLSGGEKRKVALAGALVMEPEILVLDEPFVELDPISKKEILQTLNKYNQDKKTAIIVATHQVELVYKLADYVYILNQGEVIDKKTPKEILTNKAIFEKNNLELPHMVQLLYNLKQAGLDIPITFDVDYLSKEIIDQLKLSKKEIT</sequence>
<evidence type="ECO:0000259" key="9">
    <source>
        <dbReference type="PROSITE" id="PS50893"/>
    </source>
</evidence>
<keyword evidence="7" id="KW-1278">Translocase</keyword>
<dbReference type="RefSeq" id="WP_089023134.1">
    <property type="nucleotide sequence ID" value="NZ_NIQC01000007.1"/>
</dbReference>
<evidence type="ECO:0000256" key="6">
    <source>
        <dbReference type="ARBA" id="ARBA00022840"/>
    </source>
</evidence>
<dbReference type="OrthoDB" id="9784332at2"/>